<evidence type="ECO:0000256" key="6">
    <source>
        <dbReference type="ARBA" id="ARBA00023326"/>
    </source>
</evidence>
<keyword evidence="6" id="KW-0119">Carbohydrate metabolism</keyword>
<comment type="subcellular location">
    <subcellularLocation>
        <location evidence="1">Cell projection</location>
    </subcellularLocation>
</comment>
<evidence type="ECO:0000313" key="11">
    <source>
        <dbReference type="Proteomes" id="UP000663937"/>
    </source>
</evidence>
<evidence type="ECO:0000259" key="9">
    <source>
        <dbReference type="PROSITE" id="PS50853"/>
    </source>
</evidence>
<feature type="domain" description="Laminin G" evidence="7">
    <location>
        <begin position="635"/>
        <end position="809"/>
    </location>
</feature>
<accession>A0A8A4ZBW7</accession>
<organism evidence="10 11">
    <name type="scientific">Pengzhenrongella sicca</name>
    <dbReference type="NCBI Taxonomy" id="2819238"/>
    <lineage>
        <taxon>Bacteria</taxon>
        <taxon>Bacillati</taxon>
        <taxon>Actinomycetota</taxon>
        <taxon>Actinomycetes</taxon>
        <taxon>Micrococcales</taxon>
        <taxon>Pengzhenrongella</taxon>
    </lineage>
</organism>
<dbReference type="GO" id="GO:0000272">
    <property type="term" value="P:polysaccharide catabolic process"/>
    <property type="evidence" value="ECO:0007669"/>
    <property type="project" value="UniProtKB-KW"/>
</dbReference>
<dbReference type="KEGG" id="psic:J4E96_16435"/>
<keyword evidence="5" id="KW-0378">Hydrolase</keyword>
<keyword evidence="11" id="KW-1185">Reference proteome</keyword>
<dbReference type="InterPro" id="IPR015943">
    <property type="entry name" value="WD40/YVTN_repeat-like_dom_sf"/>
</dbReference>
<dbReference type="SUPFAM" id="SSF50969">
    <property type="entry name" value="YVTN repeat-like/Quinoprotein amine dehydrogenase"/>
    <property type="match status" value="1"/>
</dbReference>
<proteinExistence type="predicted"/>
<dbReference type="InterPro" id="IPR013320">
    <property type="entry name" value="ConA-like_dom_sf"/>
</dbReference>
<dbReference type="Gene3D" id="2.60.40.10">
    <property type="entry name" value="Immunoglobulins"/>
    <property type="match status" value="2"/>
</dbReference>
<keyword evidence="3" id="KW-1015">Disulfide bond</keyword>
<dbReference type="SMART" id="SM00282">
    <property type="entry name" value="LamG"/>
    <property type="match status" value="1"/>
</dbReference>
<dbReference type="Gene3D" id="2.60.120.200">
    <property type="match status" value="1"/>
</dbReference>
<feature type="domain" description="Fibronectin type-III" evidence="9">
    <location>
        <begin position="479"/>
        <end position="575"/>
    </location>
</feature>
<evidence type="ECO:0000259" key="8">
    <source>
        <dbReference type="PROSITE" id="PS50093"/>
    </source>
</evidence>
<dbReference type="GO" id="GO:0016798">
    <property type="term" value="F:hydrolase activity, acting on glycosyl bonds"/>
    <property type="evidence" value="ECO:0007669"/>
    <property type="project" value="UniProtKB-KW"/>
</dbReference>
<keyword evidence="4" id="KW-0966">Cell projection</keyword>
<evidence type="ECO:0000256" key="3">
    <source>
        <dbReference type="ARBA" id="ARBA00023157"/>
    </source>
</evidence>
<dbReference type="SUPFAM" id="SSF49299">
    <property type="entry name" value="PKD domain"/>
    <property type="match status" value="1"/>
</dbReference>
<dbReference type="SUPFAM" id="SSF49265">
    <property type="entry name" value="Fibronectin type III"/>
    <property type="match status" value="1"/>
</dbReference>
<dbReference type="PROSITE" id="PS50093">
    <property type="entry name" value="PKD"/>
    <property type="match status" value="1"/>
</dbReference>
<sequence>MIGRRRRLLGRRSDGPGLPGIRRWFAASALASAVVAAVVTVGSVVGPAGSAAADSAPADPGDPTTPATVAADALPTAQINGVAWSQVVVAGTVYVAGQFTNARPAGAAAGSSTVTRSNLLAYDLATGVLVNSWAPSLNGAAYAIAASPDGSRLYVGGAFTTVNGASQTRFVVLNRATGARISGINPAPNGSVRAIAASASTVYLGGAFGTVAGSSRPRLAALSASTGALLSWRVSASAAQVDALVLSPDSSRLIVGGRFETLNGVAALGSGSVSASTGAVLPWAANKVVTNYGYDAGIESLATDGTLIYGTGFAYLGHNGGYGNLEGTFAADPTTGAIVWVEDCHGDTYSVYGNPGKGSVYVVGHPHYCANIGGFGDSSWKFALAFSKEAATTITPNTVAKYYDWQGLRAPALLAFSPELTGGEFTGTGQAAWHVTGSGDYVVYGGEFLTVNGTPQQGLVRMAVSGSSTNKQGPRLSGTALNLAVTSRAAGTAQVSWPTNWDRDNGTLTYAVLRDGATTPVYTTTADSTWWSLSRASFTDTGLVAGRTYTYRVRASDPFGNSQTSGVASVTVAGSSAGAMSTYAQEVLLDNPAAYWRLGESSGAALDWTAYASSTVGSGVTRAVTGAIAGDANRAARFSGASSSRVYGARSAAGTNRLSVEAWIRTTSTAGGKIVGFGNSSTGNSSTYDRHVYLNPNGRLTFGVYPNAVRAITTPSSYNDGQWHHVVATLGTAGMRLYVDGVLAAERTDTTSAGQYTGYWRIGGDTLAADWPGAGGQNFAGDVDDVAIYGRALAPSEVATHYSTGSGGVVPNQPPVASFGATPTGLSVAVDGAASSDPDGTVTAYSWEFGDGGTGTGAAATHEYAAEGTYPVTLTVTDDDGSTGSVTQDVTVSEVAQPPEVLAADAFGRTVAAGWGSADAGGAWTAPSATASVSDGVGRLTLAGASSTVTSRLPGASGTRLATQATETWDKRPAGAGGWFLVRGRITATGEEYRLKIAHKANGAVTARLARTTSAGVETQLTGEVTVPGLTYSAGSGVVVLFEVTGTSPTALRAKVWAATGSQPAAWVVSATDATAALQTSGHTGIAALTSSTTTNGPVTTTMDDYTVTTIP</sequence>
<dbReference type="SMART" id="SM00560">
    <property type="entry name" value="LamGL"/>
    <property type="match status" value="1"/>
</dbReference>
<evidence type="ECO:0000256" key="5">
    <source>
        <dbReference type="ARBA" id="ARBA00023295"/>
    </source>
</evidence>
<evidence type="ECO:0000259" key="7">
    <source>
        <dbReference type="PROSITE" id="PS50025"/>
    </source>
</evidence>
<dbReference type="SMART" id="SM00089">
    <property type="entry name" value="PKD"/>
    <property type="match status" value="1"/>
</dbReference>
<dbReference type="Gene3D" id="2.130.10.10">
    <property type="entry name" value="YVTN repeat-like/Quinoprotein amine dehydrogenase"/>
    <property type="match status" value="1"/>
</dbReference>
<dbReference type="GO" id="GO:0042995">
    <property type="term" value="C:cell projection"/>
    <property type="evidence" value="ECO:0007669"/>
    <property type="project" value="UniProtKB-SubCell"/>
</dbReference>
<name>A0A8A4ZBW7_9MICO</name>
<gene>
    <name evidence="10" type="ORF">J4E96_16435</name>
</gene>
<dbReference type="SUPFAM" id="SSF49899">
    <property type="entry name" value="Concanavalin A-like lectins/glucanases"/>
    <property type="match status" value="1"/>
</dbReference>
<evidence type="ECO:0000313" key="10">
    <source>
        <dbReference type="EMBL" id="QTE28895.1"/>
    </source>
</evidence>
<dbReference type="InterPro" id="IPR022409">
    <property type="entry name" value="PKD/Chitinase_dom"/>
</dbReference>
<dbReference type="RefSeq" id="WP_227423145.1">
    <property type="nucleotide sequence ID" value="NZ_CP071868.1"/>
</dbReference>
<dbReference type="CDD" id="cd00063">
    <property type="entry name" value="FN3"/>
    <property type="match status" value="1"/>
</dbReference>
<reference evidence="10" key="1">
    <citation type="submission" date="2021-03" db="EMBL/GenBank/DDBJ databases">
        <title>Pengzhenrongella sicca gen. nov., sp. nov., a new member of suborder Micrococcineae isolated from High-Arctic tundra soil.</title>
        <authorList>
            <person name="Peng F."/>
        </authorList>
    </citation>
    <scope>NUCLEOTIDE SEQUENCE</scope>
    <source>
        <strain evidence="10">LRZ-2</strain>
    </source>
</reference>
<dbReference type="CDD" id="cd00110">
    <property type="entry name" value="LamG"/>
    <property type="match status" value="1"/>
</dbReference>
<dbReference type="PROSITE" id="PS50853">
    <property type="entry name" value="FN3"/>
    <property type="match status" value="1"/>
</dbReference>
<dbReference type="InterPro" id="IPR001791">
    <property type="entry name" value="Laminin_G"/>
</dbReference>
<dbReference type="InterPro" id="IPR006558">
    <property type="entry name" value="LamG-like"/>
</dbReference>
<dbReference type="InterPro" id="IPR003961">
    <property type="entry name" value="FN3_dom"/>
</dbReference>
<dbReference type="EMBL" id="CP071868">
    <property type="protein sequence ID" value="QTE28895.1"/>
    <property type="molecule type" value="Genomic_DNA"/>
</dbReference>
<dbReference type="AlphaFoldDB" id="A0A8A4ZBW7"/>
<dbReference type="CDD" id="cd00146">
    <property type="entry name" value="PKD"/>
    <property type="match status" value="1"/>
</dbReference>
<feature type="domain" description="PKD" evidence="8">
    <location>
        <begin position="811"/>
        <end position="892"/>
    </location>
</feature>
<keyword evidence="5" id="KW-0326">Glycosidase</keyword>
<dbReference type="Pfam" id="PF18911">
    <property type="entry name" value="PKD_4"/>
    <property type="match status" value="1"/>
</dbReference>
<evidence type="ECO:0000256" key="4">
    <source>
        <dbReference type="ARBA" id="ARBA00023273"/>
    </source>
</evidence>
<dbReference type="SMART" id="SM00060">
    <property type="entry name" value="FN3"/>
    <property type="match status" value="1"/>
</dbReference>
<keyword evidence="6" id="KW-0624">Polysaccharide degradation</keyword>
<evidence type="ECO:0000256" key="2">
    <source>
        <dbReference type="ARBA" id="ARBA00022729"/>
    </source>
</evidence>
<protein>
    <submittedName>
        <fullName evidence="10">PKD domain-containing protein</fullName>
    </submittedName>
</protein>
<dbReference type="InterPro" id="IPR036116">
    <property type="entry name" value="FN3_sf"/>
</dbReference>
<dbReference type="Proteomes" id="UP000663937">
    <property type="component" value="Chromosome"/>
</dbReference>
<dbReference type="InterPro" id="IPR013783">
    <property type="entry name" value="Ig-like_fold"/>
</dbReference>
<dbReference type="Pfam" id="PF13385">
    <property type="entry name" value="Laminin_G_3"/>
    <property type="match status" value="1"/>
</dbReference>
<dbReference type="InterPro" id="IPR035986">
    <property type="entry name" value="PKD_dom_sf"/>
</dbReference>
<dbReference type="InterPro" id="IPR000601">
    <property type="entry name" value="PKD_dom"/>
</dbReference>
<keyword evidence="2" id="KW-0732">Signal</keyword>
<evidence type="ECO:0000256" key="1">
    <source>
        <dbReference type="ARBA" id="ARBA00004316"/>
    </source>
</evidence>
<dbReference type="PROSITE" id="PS50025">
    <property type="entry name" value="LAM_G_DOMAIN"/>
    <property type="match status" value="1"/>
</dbReference>
<dbReference type="InterPro" id="IPR011044">
    <property type="entry name" value="Quino_amine_DH_bsu"/>
</dbReference>